<dbReference type="AlphaFoldDB" id="A0AA40AG76"/>
<evidence type="ECO:0000313" key="2">
    <source>
        <dbReference type="Proteomes" id="UP001172102"/>
    </source>
</evidence>
<comment type="caution">
    <text evidence="1">The sequence shown here is derived from an EMBL/GenBank/DDBJ whole genome shotgun (WGS) entry which is preliminary data.</text>
</comment>
<organism evidence="1 2">
    <name type="scientific">Lasiosphaeris hirsuta</name>
    <dbReference type="NCBI Taxonomy" id="260670"/>
    <lineage>
        <taxon>Eukaryota</taxon>
        <taxon>Fungi</taxon>
        <taxon>Dikarya</taxon>
        <taxon>Ascomycota</taxon>
        <taxon>Pezizomycotina</taxon>
        <taxon>Sordariomycetes</taxon>
        <taxon>Sordariomycetidae</taxon>
        <taxon>Sordariales</taxon>
        <taxon>Lasiosphaeriaceae</taxon>
        <taxon>Lasiosphaeris</taxon>
    </lineage>
</organism>
<sequence length="95" mass="10684">MGKWWSGPQSVPFYFLLCVPTAPPKKIKIDWDLVNCCDYNPAIAPGYCPSNGTRAALINLRGELYFINRLFETSCLVPWPSLTSRGHHFLSLGPQ</sequence>
<reference evidence="1" key="1">
    <citation type="submission" date="2023-06" db="EMBL/GenBank/DDBJ databases">
        <title>Genome-scale phylogeny and comparative genomics of the fungal order Sordariales.</title>
        <authorList>
            <consortium name="Lawrence Berkeley National Laboratory"/>
            <person name="Hensen N."/>
            <person name="Bonometti L."/>
            <person name="Westerberg I."/>
            <person name="Brannstrom I.O."/>
            <person name="Guillou S."/>
            <person name="Cros-Aarteil S."/>
            <person name="Calhoun S."/>
            <person name="Haridas S."/>
            <person name="Kuo A."/>
            <person name="Mondo S."/>
            <person name="Pangilinan J."/>
            <person name="Riley R."/>
            <person name="Labutti K."/>
            <person name="Andreopoulos B."/>
            <person name="Lipzen A."/>
            <person name="Chen C."/>
            <person name="Yanf M."/>
            <person name="Daum C."/>
            <person name="Ng V."/>
            <person name="Clum A."/>
            <person name="Steindorff A."/>
            <person name="Ohm R."/>
            <person name="Martin F."/>
            <person name="Silar P."/>
            <person name="Natvig D."/>
            <person name="Lalanne C."/>
            <person name="Gautier V."/>
            <person name="Ament-Velasquez S.L."/>
            <person name="Kruys A."/>
            <person name="Hutchinson M.I."/>
            <person name="Powell A.J."/>
            <person name="Barry K."/>
            <person name="Miller A.N."/>
            <person name="Grigoriev I.V."/>
            <person name="Debuchy R."/>
            <person name="Gladieux P."/>
            <person name="Thoren M.H."/>
            <person name="Johannesson H."/>
        </authorList>
    </citation>
    <scope>NUCLEOTIDE SEQUENCE</scope>
    <source>
        <strain evidence="1">SMH4607-1</strain>
    </source>
</reference>
<accession>A0AA40AG76</accession>
<keyword evidence="2" id="KW-1185">Reference proteome</keyword>
<proteinExistence type="predicted"/>
<protein>
    <submittedName>
        <fullName evidence="1">Uncharacterized protein</fullName>
    </submittedName>
</protein>
<gene>
    <name evidence="1" type="ORF">B0H67DRAFT_237244</name>
</gene>
<evidence type="ECO:0000313" key="1">
    <source>
        <dbReference type="EMBL" id="KAK0715255.1"/>
    </source>
</evidence>
<name>A0AA40AG76_9PEZI</name>
<dbReference type="Proteomes" id="UP001172102">
    <property type="component" value="Unassembled WGS sequence"/>
</dbReference>
<dbReference type="EMBL" id="JAUKUA010000004">
    <property type="protein sequence ID" value="KAK0715255.1"/>
    <property type="molecule type" value="Genomic_DNA"/>
</dbReference>